<protein>
    <submittedName>
        <fullName evidence="1">Uncharacterized protein</fullName>
    </submittedName>
</protein>
<evidence type="ECO:0000313" key="1">
    <source>
        <dbReference type="EMBL" id="CAB4155531.1"/>
    </source>
</evidence>
<gene>
    <name evidence="1" type="ORF">UFOVP660_12</name>
</gene>
<reference evidence="1" key="1">
    <citation type="submission" date="2020-04" db="EMBL/GenBank/DDBJ databases">
        <authorList>
            <person name="Chiriac C."/>
            <person name="Salcher M."/>
            <person name="Ghai R."/>
            <person name="Kavagutti S V."/>
        </authorList>
    </citation>
    <scope>NUCLEOTIDE SEQUENCE</scope>
</reference>
<sequence>MKLQDELTLELRTFVEGLFTLGTDRINQSVIASDEQLMDDNVYEWSDIMDGVISIDIKRGVDTYTGAYALPLPSVGVMHIVTRNKTLDPNVNIYMVPKTKVRLRRGDEIIFQGRMNNQFVDYRSDKSNPIVSFDVMDPVADLQQTMTRLSSISAHGEQTWNGRITTLFSNAGKEALPVSIHGGGKIKHGYWADDRTLWEALVLASNTEGGFIFHDKEGTLQCYASETIPTGTTLMEFNNEDQSKYGYKNISLDYNVQSTINEVVGRNSYGSITKEFQENTETFYGEFVTVEKIVNEVQEPVRRQALINRYGTHALNVETNFNLASDPDNYQLWANAILNKWQKPTPLVKEIEWDGKKNPYLAASSEILDRIKIHHKTESFTYEETLTTIGVQHSFNADQDTWRVKFILFPRSRFI</sequence>
<accession>A0A6J5NDB9</accession>
<dbReference type="EMBL" id="LR796627">
    <property type="protein sequence ID" value="CAB4155531.1"/>
    <property type="molecule type" value="Genomic_DNA"/>
</dbReference>
<proteinExistence type="predicted"/>
<name>A0A6J5NDB9_9CAUD</name>
<organism evidence="1">
    <name type="scientific">uncultured Caudovirales phage</name>
    <dbReference type="NCBI Taxonomy" id="2100421"/>
    <lineage>
        <taxon>Viruses</taxon>
        <taxon>Duplodnaviria</taxon>
        <taxon>Heunggongvirae</taxon>
        <taxon>Uroviricota</taxon>
        <taxon>Caudoviricetes</taxon>
        <taxon>Peduoviridae</taxon>
        <taxon>Maltschvirus</taxon>
        <taxon>Maltschvirus maltsch</taxon>
    </lineage>
</organism>